<feature type="signal peptide" evidence="2">
    <location>
        <begin position="1"/>
        <end position="17"/>
    </location>
</feature>
<evidence type="ECO:0000313" key="5">
    <source>
        <dbReference type="Proteomes" id="UP001375240"/>
    </source>
</evidence>
<dbReference type="Gene3D" id="2.30.180.10">
    <property type="entry name" value="FAS1 domain"/>
    <property type="match status" value="2"/>
</dbReference>
<dbReference type="Proteomes" id="UP001375240">
    <property type="component" value="Unassembled WGS sequence"/>
</dbReference>
<name>A0AAV9VE75_9PEZI</name>
<feature type="compositionally biased region" description="Pro residues" evidence="1">
    <location>
        <begin position="206"/>
        <end position="250"/>
    </location>
</feature>
<dbReference type="InterPro" id="IPR050904">
    <property type="entry name" value="Adhesion/Biosynth-related"/>
</dbReference>
<keyword evidence="2" id="KW-0732">Signal</keyword>
<sequence length="635" mass="70882">MKASLLLPVASAVLTAALLVIPDGQTTNQIVLDDSHHQAPIASNDKAHLGDAKKPPVEGGDATSPAPGWQHRHLDDLQPEYVLRWDYRLENRFGGEQASIDDFYGLQYILQRTHRFTQVDPTFFSNYYHHPGAHQRCREGRPFRSVGHYNYRHGDEPHWPPKPPGDRPWPPTPPQVPTNLPTNLPTSLPTNLPTSLPTSLPDDPPHWPPKPPSWPPKPPGEPGDTPHWPPKPPGHPGDGPPHHPPPPPHHPPPHHGPPHRPPPHHFPHIHNETIWQLISKANVTSAFAKVVSEFDDLVNILNSTAANHTVFVPTNSAFERLKKHLGDHKISKELKKKALLYHILNQPLPIFKLLFTHTAATSLVGEELGGNQRLRFGLGHHGFAVNFYSHIRAANIFASNGVIHGVDSILIPPLPIPVILRLFPAQFSTFYYAVHLSNLTHEVSLQHTGATLFAPPNSAWERLPPKITAFLFSPWGRRYLKALVKYHIVLNDTLYSDAYYHSSSEEQAQGSPRRHFHVDLPTLLEGKHLSIDVGRLGPLINIVINGHAGVKVQDVVARDGVIQVVGNLLIPPRTRPPGAQDDYFDTADMEFHAGLRKMTLEDFKSRFEGLLEEGDDKVQGEYMEEDGGALSLWDF</sequence>
<dbReference type="AlphaFoldDB" id="A0AAV9VE75"/>
<feature type="domain" description="FAS1" evidence="3">
    <location>
        <begin position="271"/>
        <end position="410"/>
    </location>
</feature>
<dbReference type="EMBL" id="JAVHNQ010000001">
    <property type="protein sequence ID" value="KAK6359226.1"/>
    <property type="molecule type" value="Genomic_DNA"/>
</dbReference>
<dbReference type="PANTHER" id="PTHR10900">
    <property type="entry name" value="PERIOSTIN-RELATED"/>
    <property type="match status" value="1"/>
</dbReference>
<dbReference type="PROSITE" id="PS50213">
    <property type="entry name" value="FAS1"/>
    <property type="match status" value="2"/>
</dbReference>
<evidence type="ECO:0000256" key="1">
    <source>
        <dbReference type="SAM" id="MobiDB-lite"/>
    </source>
</evidence>
<accession>A0AAV9VE75</accession>
<dbReference type="InterPro" id="IPR036378">
    <property type="entry name" value="FAS1_dom_sf"/>
</dbReference>
<protein>
    <recommendedName>
        <fullName evidence="3">FAS1 domain-containing protein</fullName>
    </recommendedName>
</protein>
<proteinExistence type="predicted"/>
<dbReference type="SMART" id="SM00554">
    <property type="entry name" value="FAS1"/>
    <property type="match status" value="2"/>
</dbReference>
<feature type="compositionally biased region" description="Basic and acidic residues" evidence="1">
    <location>
        <begin position="45"/>
        <end position="56"/>
    </location>
</feature>
<feature type="region of interest" description="Disordered" evidence="1">
    <location>
        <begin position="154"/>
        <end position="268"/>
    </location>
</feature>
<comment type="caution">
    <text evidence="4">The sequence shown here is derived from an EMBL/GenBank/DDBJ whole genome shotgun (WGS) entry which is preliminary data.</text>
</comment>
<dbReference type="InterPro" id="IPR000782">
    <property type="entry name" value="FAS1_domain"/>
</dbReference>
<feature type="region of interest" description="Disordered" evidence="1">
    <location>
        <begin position="44"/>
        <end position="71"/>
    </location>
</feature>
<feature type="chain" id="PRO_5043945357" description="FAS1 domain-containing protein" evidence="2">
    <location>
        <begin position="18"/>
        <end position="635"/>
    </location>
</feature>
<reference evidence="4 5" key="1">
    <citation type="submission" date="2019-10" db="EMBL/GenBank/DDBJ databases">
        <authorList>
            <person name="Palmer J.M."/>
        </authorList>
    </citation>
    <scope>NUCLEOTIDE SEQUENCE [LARGE SCALE GENOMIC DNA]</scope>
    <source>
        <strain evidence="4 5">TWF696</strain>
    </source>
</reference>
<gene>
    <name evidence="4" type="ORF">TWF696_000390</name>
</gene>
<feature type="domain" description="FAS1" evidence="3">
    <location>
        <begin position="414"/>
        <end position="569"/>
    </location>
</feature>
<organism evidence="4 5">
    <name type="scientific">Orbilia brochopaga</name>
    <dbReference type="NCBI Taxonomy" id="3140254"/>
    <lineage>
        <taxon>Eukaryota</taxon>
        <taxon>Fungi</taxon>
        <taxon>Dikarya</taxon>
        <taxon>Ascomycota</taxon>
        <taxon>Pezizomycotina</taxon>
        <taxon>Orbiliomycetes</taxon>
        <taxon>Orbiliales</taxon>
        <taxon>Orbiliaceae</taxon>
        <taxon>Orbilia</taxon>
    </lineage>
</organism>
<dbReference type="SUPFAM" id="SSF82153">
    <property type="entry name" value="FAS1 domain"/>
    <property type="match status" value="2"/>
</dbReference>
<evidence type="ECO:0000256" key="2">
    <source>
        <dbReference type="SAM" id="SignalP"/>
    </source>
</evidence>
<feature type="compositionally biased region" description="Basic residues" evidence="1">
    <location>
        <begin position="251"/>
        <end position="268"/>
    </location>
</feature>
<evidence type="ECO:0000259" key="3">
    <source>
        <dbReference type="PROSITE" id="PS50213"/>
    </source>
</evidence>
<feature type="compositionally biased region" description="Low complexity" evidence="1">
    <location>
        <begin position="177"/>
        <end position="201"/>
    </location>
</feature>
<dbReference type="PANTHER" id="PTHR10900:SF125">
    <property type="entry name" value="FAS1 DOMAIN-CONTAINING PROTEIN YLR001C"/>
    <property type="match status" value="1"/>
</dbReference>
<feature type="compositionally biased region" description="Pro residues" evidence="1">
    <location>
        <begin position="160"/>
        <end position="176"/>
    </location>
</feature>
<keyword evidence="5" id="KW-1185">Reference proteome</keyword>
<evidence type="ECO:0000313" key="4">
    <source>
        <dbReference type="EMBL" id="KAK6359226.1"/>
    </source>
</evidence>
<dbReference type="Pfam" id="PF02469">
    <property type="entry name" value="Fasciclin"/>
    <property type="match status" value="2"/>
</dbReference>